<organism evidence="3">
    <name type="scientific">marine sediment metagenome</name>
    <dbReference type="NCBI Taxonomy" id="412755"/>
    <lineage>
        <taxon>unclassified sequences</taxon>
        <taxon>metagenomes</taxon>
        <taxon>ecological metagenomes</taxon>
    </lineage>
</organism>
<feature type="non-terminal residue" evidence="3">
    <location>
        <position position="1"/>
    </location>
</feature>
<accession>X1JSL1</accession>
<gene>
    <name evidence="3" type="ORF">S03H2_59309</name>
</gene>
<reference evidence="3" key="1">
    <citation type="journal article" date="2014" name="Front. Microbiol.">
        <title>High frequency of phylogenetically diverse reductive dehalogenase-homologous genes in deep subseafloor sedimentary metagenomes.</title>
        <authorList>
            <person name="Kawai M."/>
            <person name="Futagami T."/>
            <person name="Toyoda A."/>
            <person name="Takaki Y."/>
            <person name="Nishi S."/>
            <person name="Hori S."/>
            <person name="Arai W."/>
            <person name="Tsubouchi T."/>
            <person name="Morono Y."/>
            <person name="Uchiyama I."/>
            <person name="Ito T."/>
            <person name="Fujiyama A."/>
            <person name="Inagaki F."/>
            <person name="Takami H."/>
        </authorList>
    </citation>
    <scope>NUCLEOTIDE SEQUENCE</scope>
    <source>
        <strain evidence="3">Expedition CK06-06</strain>
    </source>
</reference>
<keyword evidence="2" id="KW-0812">Transmembrane</keyword>
<keyword evidence="2" id="KW-0472">Membrane</keyword>
<name>X1JSL1_9ZZZZ</name>
<keyword evidence="2" id="KW-1133">Transmembrane helix</keyword>
<evidence type="ECO:0008006" key="4">
    <source>
        <dbReference type="Google" id="ProtNLM"/>
    </source>
</evidence>
<feature type="compositionally biased region" description="Gly residues" evidence="1">
    <location>
        <begin position="1"/>
        <end position="12"/>
    </location>
</feature>
<evidence type="ECO:0000313" key="3">
    <source>
        <dbReference type="EMBL" id="GAH81264.1"/>
    </source>
</evidence>
<dbReference type="AlphaFoldDB" id="X1JSL1"/>
<feature type="transmembrane region" description="Helical" evidence="2">
    <location>
        <begin position="190"/>
        <end position="212"/>
    </location>
</feature>
<evidence type="ECO:0000256" key="1">
    <source>
        <dbReference type="SAM" id="MobiDB-lite"/>
    </source>
</evidence>
<evidence type="ECO:0000256" key="2">
    <source>
        <dbReference type="SAM" id="Phobius"/>
    </source>
</evidence>
<proteinExistence type="predicted"/>
<protein>
    <recommendedName>
        <fullName evidence="4">ZU5 domain-containing protein</fullName>
    </recommendedName>
</protein>
<dbReference type="EMBL" id="BARU01038132">
    <property type="protein sequence ID" value="GAH81264.1"/>
    <property type="molecule type" value="Genomic_DNA"/>
</dbReference>
<feature type="region of interest" description="Disordered" evidence="1">
    <location>
        <begin position="1"/>
        <end position="42"/>
    </location>
</feature>
<comment type="caution">
    <text evidence="3">The sequence shown here is derived from an EMBL/GenBank/DDBJ whole genome shotgun (WGS) entry which is preliminary data.</text>
</comment>
<feature type="compositionally biased region" description="Polar residues" evidence="1">
    <location>
        <begin position="21"/>
        <end position="39"/>
    </location>
</feature>
<sequence length="221" mass="22261">PRPRVGGGGGGAAPAAPSGVTDVSTTAEGEVTASVTATSPDGKATVTIPAGTKALDADGNPLTQVTVIPPSALPAAVPPGVGYVGYACNFGPTGATFDPAVAISVEFDPADFPEGTTPVIYVYEAGAWMALDTTVVGNKATAYVDHFSTFVLFAAEEVTPTPTPVVTPTATPAEVTPTPTPTPPIPRIRMAIVIVVVVAIVAAAIIVAVAFVPRMRRRKKS</sequence>